<sequence length="594" mass="65607">MGIQQIWTAYCLVATAVTLSATPLNQLTEADADLYIAVRSLADMHAGWDTHPFVQAAEDSDLQEVLNLIMQLRQEAGETEEESFRDVLELEFGLTVDALFELFPGQVSLACYNAPELMLKQAERPELIFMAEYSGDFEQLEQLMQVQFERNAESQQKINPLIEHTMIEESFMGETLYFDEAFDGENSYIEDGYALVDGIFVLATPEHRLRAAVEAIKLEPDAALGDRDAYIRSREEAGRGDLELYVNLETILPPLNEALIDKAMQGGAMMLGLSPDSLNQMLSLESLRACFLNGDLVDSGLELYSGLLYREKNGLLSLMTYAEQPLPAARYVPDGVLSTAITNLDLGELLTQLENLLMTASPMLRGQIDSQLQVLRTNTGIDFRSAVLENFGGEMVSLSLLAESAREAGGLLEPDQVFVLELEDSEALSGALEGLKDLVPGLRQQILTQEFAGQRIHSFQTAAPAGASNGTISYVITRSELILSVGRVGLLQEVLSRLESSEDGFWQLADTQAMFEHLAQPNAVARSYIELEKFLLPMLQSLLQASQGAQGDASLNTTQLPRDLSLPFYLISETNQAEDGLFNRSFIRAREDSK</sequence>
<dbReference type="Proteomes" id="UP001243717">
    <property type="component" value="Unassembled WGS sequence"/>
</dbReference>
<name>A0ABU1AF64_9BACT</name>
<protein>
    <submittedName>
        <fullName evidence="1">DUF3352 domain-containing protein</fullName>
    </submittedName>
</protein>
<dbReference type="EMBL" id="JARXIC010000004">
    <property type="protein sequence ID" value="MDQ8193457.1"/>
    <property type="molecule type" value="Genomic_DNA"/>
</dbReference>
<keyword evidence="2" id="KW-1185">Reference proteome</keyword>
<proteinExistence type="predicted"/>
<evidence type="ECO:0000313" key="2">
    <source>
        <dbReference type="Proteomes" id="UP001243717"/>
    </source>
</evidence>
<dbReference type="RefSeq" id="WP_308983952.1">
    <property type="nucleotide sequence ID" value="NZ_JARXIC010000004.1"/>
</dbReference>
<comment type="caution">
    <text evidence="1">The sequence shown here is derived from an EMBL/GenBank/DDBJ whole genome shotgun (WGS) entry which is preliminary data.</text>
</comment>
<gene>
    <name evidence="1" type="ORF">QEH59_03410</name>
</gene>
<evidence type="ECO:0000313" key="1">
    <source>
        <dbReference type="EMBL" id="MDQ8193457.1"/>
    </source>
</evidence>
<accession>A0ABU1AF64</accession>
<reference evidence="1 2" key="1">
    <citation type="submission" date="2023-04" db="EMBL/GenBank/DDBJ databases">
        <title>A novel bacteria isolated from coastal sediment.</title>
        <authorList>
            <person name="Liu X.-J."/>
            <person name="Du Z.-J."/>
        </authorList>
    </citation>
    <scope>NUCLEOTIDE SEQUENCE [LARGE SCALE GENOMIC DNA]</scope>
    <source>
        <strain evidence="1 2">SDUM461004</strain>
    </source>
</reference>
<organism evidence="1 2">
    <name type="scientific">Thalassobacterium sedimentorum</name>
    <dbReference type="NCBI Taxonomy" id="3041258"/>
    <lineage>
        <taxon>Bacteria</taxon>
        <taxon>Pseudomonadati</taxon>
        <taxon>Verrucomicrobiota</taxon>
        <taxon>Opitutia</taxon>
        <taxon>Puniceicoccales</taxon>
        <taxon>Coraliomargaritaceae</taxon>
        <taxon>Thalassobacterium</taxon>
    </lineage>
</organism>